<sequence>MDRERWLAIVVRTGLIVFFVWMTQAILVPVMLGALFALLLAPLSTRLAGRLGKAQQFAPLIVTISAFVIFVVPFVFVTIEVVRSVNEFLARDWTATFNRLQGFLTGGFDVFGRRIHIGGPQIQSVLSNVGQRAASFLAGFVAGLATTVPNFIVALFLFVVSLYYFLRDGDRLRRWLFRASPFSENQTRELFSSVRETVNGAILGLIATSLVQGGLTLAALYIFGIPQAFLLGIAATLMSFLPLIGTTPVTFGAAIYLFVSGRYGAGVGMIVSAFIVGISDNVVRPWAQSSRGDMHPLLALLGIFGGIELFGASGVFIGPIVAAMAVWALDTYIRLYPRRDPPRPRPPGVPSETAPDAGERLEDPPSDTPSTHATRDDITPSTDVARADVRPADVQPADAPPPPSSRRSP</sequence>
<keyword evidence="5 7" id="KW-0472">Membrane</keyword>
<evidence type="ECO:0000256" key="7">
    <source>
        <dbReference type="SAM" id="Phobius"/>
    </source>
</evidence>
<dbReference type="Pfam" id="PF01594">
    <property type="entry name" value="AI-2E_transport"/>
    <property type="match status" value="1"/>
</dbReference>
<feature type="region of interest" description="Disordered" evidence="6">
    <location>
        <begin position="339"/>
        <end position="409"/>
    </location>
</feature>
<dbReference type="EMBL" id="ASRX01000019">
    <property type="protein sequence ID" value="EYF05982.1"/>
    <property type="molecule type" value="Genomic_DNA"/>
</dbReference>
<dbReference type="PANTHER" id="PTHR21716:SF4">
    <property type="entry name" value="TRANSMEMBRANE PROTEIN 245"/>
    <property type="match status" value="1"/>
</dbReference>
<dbReference type="PANTHER" id="PTHR21716">
    <property type="entry name" value="TRANSMEMBRANE PROTEIN"/>
    <property type="match status" value="1"/>
</dbReference>
<dbReference type="OrthoDB" id="9773730at2"/>
<feature type="transmembrane region" description="Helical" evidence="7">
    <location>
        <begin position="299"/>
        <end position="329"/>
    </location>
</feature>
<feature type="transmembrane region" description="Helical" evidence="7">
    <location>
        <begin position="229"/>
        <end position="259"/>
    </location>
</feature>
<feature type="transmembrane region" description="Helical" evidence="7">
    <location>
        <begin position="266"/>
        <end position="287"/>
    </location>
</feature>
<evidence type="ECO:0000256" key="2">
    <source>
        <dbReference type="ARBA" id="ARBA00009773"/>
    </source>
</evidence>
<reference evidence="8 9" key="1">
    <citation type="submission" date="2013-05" db="EMBL/GenBank/DDBJ databases">
        <title>Genome assembly of Chondromyces apiculatus DSM 436.</title>
        <authorList>
            <person name="Sharma G."/>
            <person name="Khatri I."/>
            <person name="Kaur C."/>
            <person name="Mayilraj S."/>
            <person name="Subramanian S."/>
        </authorList>
    </citation>
    <scope>NUCLEOTIDE SEQUENCE [LARGE SCALE GENOMIC DNA]</scope>
    <source>
        <strain evidence="8 9">DSM 436</strain>
    </source>
</reference>
<evidence type="ECO:0000313" key="9">
    <source>
        <dbReference type="Proteomes" id="UP000019678"/>
    </source>
</evidence>
<evidence type="ECO:0000313" key="8">
    <source>
        <dbReference type="EMBL" id="EYF05982.1"/>
    </source>
</evidence>
<comment type="similarity">
    <text evidence="2">Belongs to the autoinducer-2 exporter (AI-2E) (TC 2.A.86) family.</text>
</comment>
<dbReference type="GO" id="GO:0016020">
    <property type="term" value="C:membrane"/>
    <property type="evidence" value="ECO:0007669"/>
    <property type="project" value="UniProtKB-SubCell"/>
</dbReference>
<dbReference type="RefSeq" id="WP_052375180.1">
    <property type="nucleotide sequence ID" value="NZ_ASRX01000019.1"/>
</dbReference>
<evidence type="ECO:0000256" key="3">
    <source>
        <dbReference type="ARBA" id="ARBA00022692"/>
    </source>
</evidence>
<keyword evidence="9" id="KW-1185">Reference proteome</keyword>
<evidence type="ECO:0000256" key="4">
    <source>
        <dbReference type="ARBA" id="ARBA00022989"/>
    </source>
</evidence>
<evidence type="ECO:0000256" key="1">
    <source>
        <dbReference type="ARBA" id="ARBA00004141"/>
    </source>
</evidence>
<name>A0A017TAQ1_9BACT</name>
<comment type="caution">
    <text evidence="8">The sequence shown here is derived from an EMBL/GenBank/DDBJ whole genome shotgun (WGS) entry which is preliminary data.</text>
</comment>
<accession>A0A017TAQ1</accession>
<protein>
    <recommendedName>
        <fullName evidence="10">Permease</fullName>
    </recommendedName>
</protein>
<keyword evidence="4 7" id="KW-1133">Transmembrane helix</keyword>
<dbReference type="eggNOG" id="COG0628">
    <property type="taxonomic scope" value="Bacteria"/>
</dbReference>
<dbReference type="Proteomes" id="UP000019678">
    <property type="component" value="Unassembled WGS sequence"/>
</dbReference>
<comment type="subcellular location">
    <subcellularLocation>
        <location evidence="1">Membrane</location>
        <topology evidence="1">Multi-pass membrane protein</topology>
    </subcellularLocation>
</comment>
<feature type="transmembrane region" description="Helical" evidence="7">
    <location>
        <begin position="136"/>
        <end position="166"/>
    </location>
</feature>
<feature type="transmembrane region" description="Helical" evidence="7">
    <location>
        <begin position="198"/>
        <end position="223"/>
    </location>
</feature>
<evidence type="ECO:0000256" key="5">
    <source>
        <dbReference type="ARBA" id="ARBA00023136"/>
    </source>
</evidence>
<organism evidence="8 9">
    <name type="scientific">Chondromyces apiculatus DSM 436</name>
    <dbReference type="NCBI Taxonomy" id="1192034"/>
    <lineage>
        <taxon>Bacteria</taxon>
        <taxon>Pseudomonadati</taxon>
        <taxon>Myxococcota</taxon>
        <taxon>Polyangia</taxon>
        <taxon>Polyangiales</taxon>
        <taxon>Polyangiaceae</taxon>
        <taxon>Chondromyces</taxon>
    </lineage>
</organism>
<feature type="transmembrane region" description="Helical" evidence="7">
    <location>
        <begin position="6"/>
        <end position="39"/>
    </location>
</feature>
<evidence type="ECO:0000256" key="6">
    <source>
        <dbReference type="SAM" id="MobiDB-lite"/>
    </source>
</evidence>
<evidence type="ECO:0008006" key="10">
    <source>
        <dbReference type="Google" id="ProtNLM"/>
    </source>
</evidence>
<feature type="transmembrane region" description="Helical" evidence="7">
    <location>
        <begin position="60"/>
        <end position="79"/>
    </location>
</feature>
<proteinExistence type="inferred from homology"/>
<dbReference type="STRING" id="1192034.CAP_2441"/>
<gene>
    <name evidence="8" type="ORF">CAP_2441</name>
</gene>
<feature type="compositionally biased region" description="Pro residues" evidence="6">
    <location>
        <begin position="398"/>
        <end position="409"/>
    </location>
</feature>
<dbReference type="AlphaFoldDB" id="A0A017TAQ1"/>
<keyword evidence="3 7" id="KW-0812">Transmembrane</keyword>
<dbReference type="InterPro" id="IPR002549">
    <property type="entry name" value="AI-2E-like"/>
</dbReference>